<dbReference type="AlphaFoldDB" id="A0A1L7NMW5"/>
<accession>A0A1L7NMW5</accession>
<dbReference type="RefSeq" id="WP_058151422.1">
    <property type="nucleotide sequence ID" value="NZ_AP015030.1"/>
</dbReference>
<sequence>MHLRVTTESDTYVYATSPLRLAGLDPEDFIILALPVAVLNTLDVNPIICLLVGFFCLWLYKSMTADQPSGFLSIAVSLAVGELLNNPVVQQIKPARAVLQWTAVKINHIWITSGLLPLPSYCNLYER</sequence>
<keyword evidence="1" id="KW-1133">Transmembrane helix</keyword>
<keyword evidence="1" id="KW-0812">Transmembrane</keyword>
<reference evidence="2 3" key="1">
    <citation type="submission" date="2015-11" db="EMBL/GenBank/DDBJ databases">
        <title>Complete genome sequencing of a biphenyl-degrading bacterium, Pseudomonas putida KF715 (=NBRC110667).</title>
        <authorList>
            <person name="Suenaga H."/>
            <person name="Fujihara N."/>
            <person name="Watanabe T."/>
            <person name="Hirose J."/>
            <person name="Kimura N."/>
            <person name="Yamazoe A."/>
            <person name="Hosoyama A."/>
            <person name="Shimodaira J."/>
            <person name="Furukawa K."/>
        </authorList>
    </citation>
    <scope>NUCLEOTIDE SEQUENCE [LARGE SCALE GENOMIC DNA]</scope>
    <source>
        <strain evidence="2 3">KF715</strain>
        <plasmid evidence="3">Plasmid pkf715a dna</plasmid>
    </source>
</reference>
<geneLocation type="plasmid" evidence="3">
    <name>pkf715a dna</name>
</geneLocation>
<dbReference type="EMBL" id="AP015030">
    <property type="protein sequence ID" value="BAW26809.1"/>
    <property type="molecule type" value="Genomic_DNA"/>
</dbReference>
<keyword evidence="1" id="KW-0472">Membrane</keyword>
<proteinExistence type="predicted"/>
<name>A0A1L7NMW5_PSEPU</name>
<keyword evidence="2" id="KW-0614">Plasmid</keyword>
<protein>
    <submittedName>
        <fullName evidence="2">Uncharacterized protein</fullName>
    </submittedName>
</protein>
<gene>
    <name evidence="2" type="ORF">KF715C_pA3040</name>
</gene>
<evidence type="ECO:0000256" key="1">
    <source>
        <dbReference type="SAM" id="Phobius"/>
    </source>
</evidence>
<evidence type="ECO:0000313" key="3">
    <source>
        <dbReference type="Proteomes" id="UP000218731"/>
    </source>
</evidence>
<dbReference type="Proteomes" id="UP000218731">
    <property type="component" value="Plasmid pKF715A"/>
</dbReference>
<feature type="transmembrane region" description="Helical" evidence="1">
    <location>
        <begin position="29"/>
        <end position="60"/>
    </location>
</feature>
<organism evidence="2 3">
    <name type="scientific">Pseudomonas putida</name>
    <name type="common">Arthrobacter siderocapsulatus</name>
    <dbReference type="NCBI Taxonomy" id="303"/>
    <lineage>
        <taxon>Bacteria</taxon>
        <taxon>Pseudomonadati</taxon>
        <taxon>Pseudomonadota</taxon>
        <taxon>Gammaproteobacteria</taxon>
        <taxon>Pseudomonadales</taxon>
        <taxon>Pseudomonadaceae</taxon>
        <taxon>Pseudomonas</taxon>
    </lineage>
</organism>
<evidence type="ECO:0000313" key="2">
    <source>
        <dbReference type="EMBL" id="BAW26809.1"/>
    </source>
</evidence>